<dbReference type="Proteomes" id="UP000718593">
    <property type="component" value="Unassembled WGS sequence"/>
</dbReference>
<keyword evidence="3" id="KW-0997">Cell inner membrane</keyword>
<reference evidence="8" key="1">
    <citation type="submission" date="2020-04" db="EMBL/GenBank/DDBJ databases">
        <title>Deep metagenomics examines the oral microbiome during advanced dental caries in children, revealing novel taxa and co-occurrences with host molecules.</title>
        <authorList>
            <person name="Baker J.L."/>
            <person name="Morton J.T."/>
            <person name="Dinis M."/>
            <person name="Alvarez R."/>
            <person name="Tran N.C."/>
            <person name="Knight R."/>
            <person name="Edlund A."/>
        </authorList>
    </citation>
    <scope>NUCLEOTIDE SEQUENCE</scope>
    <source>
        <strain evidence="8">JCVI_32_bin.24</strain>
    </source>
</reference>
<comment type="subcellular location">
    <subcellularLocation>
        <location evidence="1">Cell inner membrane</location>
    </subcellularLocation>
</comment>
<evidence type="ECO:0000313" key="8">
    <source>
        <dbReference type="EMBL" id="MBF1163880.1"/>
    </source>
</evidence>
<dbReference type="Pfam" id="PF04403">
    <property type="entry name" value="PqiA"/>
    <property type="match status" value="1"/>
</dbReference>
<dbReference type="AlphaFoldDB" id="A0A930BQH4"/>
<evidence type="ECO:0000256" key="4">
    <source>
        <dbReference type="ARBA" id="ARBA00022692"/>
    </source>
</evidence>
<accession>A0A930BQH4</accession>
<keyword evidence="2" id="KW-1003">Cell membrane</keyword>
<feature type="transmembrane region" description="Helical" evidence="7">
    <location>
        <begin position="48"/>
        <end position="67"/>
    </location>
</feature>
<sequence>MRAITAAEQGFALCEVCGRLDKMAEHARCPRCNAPLHRRKPHSLERSWALLIAAYVLYLPANLLPIMETRSLFGVQRDTIMSGVAFLWNSGSWMLALIVFVASVAVPLLKLLSLTALLLAVQRRSQGEPLQHARLYRLLELVGRWSMLDVYVVAILVALVQAQSLATMAPGPGVLAFGAVVVLSMLATMAFDPRLLWDIKTNSKSEKERRERERTAPV</sequence>
<proteinExistence type="predicted"/>
<evidence type="ECO:0000313" key="9">
    <source>
        <dbReference type="Proteomes" id="UP000718593"/>
    </source>
</evidence>
<protein>
    <submittedName>
        <fullName evidence="8">Paraquat-inducible protein A</fullName>
    </submittedName>
</protein>
<evidence type="ECO:0000256" key="6">
    <source>
        <dbReference type="ARBA" id="ARBA00023136"/>
    </source>
</evidence>
<evidence type="ECO:0000256" key="5">
    <source>
        <dbReference type="ARBA" id="ARBA00022989"/>
    </source>
</evidence>
<dbReference type="InterPro" id="IPR007498">
    <property type="entry name" value="PqiA-like"/>
</dbReference>
<dbReference type="PANTHER" id="PTHR30462:SF3">
    <property type="entry name" value="INTERMEMBRANE TRANSPORT PROTEIN PQIA"/>
    <property type="match status" value="1"/>
</dbReference>
<keyword evidence="4 7" id="KW-0812">Transmembrane</keyword>
<comment type="caution">
    <text evidence="8">The sequence shown here is derived from an EMBL/GenBank/DDBJ whole genome shotgun (WGS) entry which is preliminary data.</text>
</comment>
<dbReference type="PANTHER" id="PTHR30462">
    <property type="entry name" value="INTERMEMBRANE TRANSPORT PROTEIN PQIB-RELATED"/>
    <property type="match status" value="1"/>
</dbReference>
<keyword evidence="5 7" id="KW-1133">Transmembrane helix</keyword>
<feature type="transmembrane region" description="Helical" evidence="7">
    <location>
        <begin position="142"/>
        <end position="162"/>
    </location>
</feature>
<evidence type="ECO:0000256" key="7">
    <source>
        <dbReference type="SAM" id="Phobius"/>
    </source>
</evidence>
<dbReference type="InterPro" id="IPR051800">
    <property type="entry name" value="PqiA-PqiB_transport"/>
</dbReference>
<keyword evidence="6 7" id="KW-0472">Membrane</keyword>
<dbReference type="GO" id="GO:0005886">
    <property type="term" value="C:plasma membrane"/>
    <property type="evidence" value="ECO:0007669"/>
    <property type="project" value="UniProtKB-SubCell"/>
</dbReference>
<name>A0A930BQH4_9RHOO</name>
<gene>
    <name evidence="8" type="ORF">HXL68_02460</name>
</gene>
<evidence type="ECO:0000256" key="3">
    <source>
        <dbReference type="ARBA" id="ARBA00022519"/>
    </source>
</evidence>
<evidence type="ECO:0000256" key="2">
    <source>
        <dbReference type="ARBA" id="ARBA00022475"/>
    </source>
</evidence>
<dbReference type="EMBL" id="JABZMI010000021">
    <property type="protein sequence ID" value="MBF1163880.1"/>
    <property type="molecule type" value="Genomic_DNA"/>
</dbReference>
<feature type="transmembrane region" description="Helical" evidence="7">
    <location>
        <begin position="174"/>
        <end position="197"/>
    </location>
</feature>
<evidence type="ECO:0000256" key="1">
    <source>
        <dbReference type="ARBA" id="ARBA00004533"/>
    </source>
</evidence>
<organism evidence="8 9">
    <name type="scientific">Dechloromonas agitata</name>
    <dbReference type="NCBI Taxonomy" id="73030"/>
    <lineage>
        <taxon>Bacteria</taxon>
        <taxon>Pseudomonadati</taxon>
        <taxon>Pseudomonadota</taxon>
        <taxon>Betaproteobacteria</taxon>
        <taxon>Rhodocyclales</taxon>
        <taxon>Azonexaceae</taxon>
        <taxon>Dechloromonas</taxon>
    </lineage>
</organism>
<feature type="transmembrane region" description="Helical" evidence="7">
    <location>
        <begin position="93"/>
        <end position="121"/>
    </location>
</feature>